<dbReference type="PANTHER" id="PTHR45677">
    <property type="entry name" value="GLUTAMATE DECARBOXYLASE-RELATED"/>
    <property type="match status" value="1"/>
</dbReference>
<evidence type="ECO:0000256" key="5">
    <source>
        <dbReference type="ARBA" id="ARBA00023239"/>
    </source>
</evidence>
<reference evidence="8 9" key="1">
    <citation type="submission" date="2019-09" db="EMBL/GenBank/DDBJ databases">
        <title>Whole genome sequence of Photorhabdus heterorhabditis strain ETL (Enterobacteriales: Enterobacteriaceae) a bacterial symbiont of Heterorhabditis zealandica strain ETL (Rhabditida: Heterorhabditidae).</title>
        <authorList>
            <person name="Lulamba T.E."/>
            <person name="Serepa-Dlamini M.H."/>
        </authorList>
    </citation>
    <scope>NUCLEOTIDE SEQUENCE [LARGE SCALE GENOMIC DNA]</scope>
    <source>
        <strain evidence="8 9">ETL</strain>
    </source>
</reference>
<keyword evidence="8" id="KW-0808">Transferase</keyword>
<dbReference type="Pfam" id="PF00282">
    <property type="entry name" value="Pyridoxal_deC"/>
    <property type="match status" value="1"/>
</dbReference>
<dbReference type="InterPro" id="IPR002129">
    <property type="entry name" value="PyrdxlP-dep_de-COase"/>
</dbReference>
<evidence type="ECO:0000313" key="8">
    <source>
        <dbReference type="EMBL" id="KAA1189100.1"/>
    </source>
</evidence>
<evidence type="ECO:0000256" key="3">
    <source>
        <dbReference type="ARBA" id="ARBA00022793"/>
    </source>
</evidence>
<protein>
    <submittedName>
        <fullName evidence="8">Aspartate aminotransferase family protein</fullName>
    </submittedName>
</protein>
<sequence length="524" mass="59291">MKKIIEFRGRNLHPLKRVDAYPEGSFLLEKIKTEQHIPETYCEPGGSLDPLLLFAVALSKDWENPGAVENAIAMPCDPAIYGSMLSQLVSPNLVYSEYAGMAEKLEKMAVRQMATLAGYDPMEATGIFTQGGTFCNLYGYLLGIRKSLPNARLTGLDSGDDYCIINSQGGHYSNMTNLSLLGVDIKHKTIRIRIASSNEIDLAHLEHQMRACFNVNCLIPTIMLTLGTTDTFAVDRVKLIYDLRNRLCEEYGIKIKPHIHADAAIGWSMLFFADYDFESNPLSINESTLQGIKNNRDKFQEIKYTDSFTIDFHKWGYVPYISSLVMIKDKSDLKALENEPQHFSYFENDMQGKTHLQSTIECTRGAAGIFGAVSALTYMGKKGYQVILAHCLQNANYFRKCLQDLGYVKLIAPANQGPSVGFKIYNPKIITDVDIAFEYELTCMDSQDAMNFMQSNYQFHRRIFTNRDKIGLFTNWVEFITRSEYDSKGDFSYIPGEKAVFINPMTTRADIDRYIDSLIENVPS</sequence>
<evidence type="ECO:0000256" key="1">
    <source>
        <dbReference type="ARBA" id="ARBA00001933"/>
    </source>
</evidence>
<comment type="caution">
    <text evidence="8">The sequence shown here is derived from an EMBL/GenBank/DDBJ whole genome shotgun (WGS) entry which is preliminary data.</text>
</comment>
<evidence type="ECO:0000256" key="2">
    <source>
        <dbReference type="ARBA" id="ARBA00009533"/>
    </source>
</evidence>
<accession>A0A5B0WPW1</accession>
<dbReference type="PANTHER" id="PTHR45677:SF8">
    <property type="entry name" value="CYSTEINE SULFINIC ACID DECARBOXYLASE"/>
    <property type="match status" value="1"/>
</dbReference>
<evidence type="ECO:0000313" key="9">
    <source>
        <dbReference type="Proteomes" id="UP000322184"/>
    </source>
</evidence>
<dbReference type="InterPro" id="IPR015424">
    <property type="entry name" value="PyrdxlP-dep_Trfase"/>
</dbReference>
<dbReference type="SUPFAM" id="SSF53383">
    <property type="entry name" value="PLP-dependent transferases"/>
    <property type="match status" value="1"/>
</dbReference>
<organism evidence="8 9">
    <name type="scientific">Photorhabdus heterorhabditis</name>
    <dbReference type="NCBI Taxonomy" id="880156"/>
    <lineage>
        <taxon>Bacteria</taxon>
        <taxon>Pseudomonadati</taxon>
        <taxon>Pseudomonadota</taxon>
        <taxon>Gammaproteobacteria</taxon>
        <taxon>Enterobacterales</taxon>
        <taxon>Morganellaceae</taxon>
        <taxon>Photorhabdus</taxon>
    </lineage>
</organism>
<dbReference type="AlphaFoldDB" id="A0A5B0WPW1"/>
<dbReference type="InterPro" id="IPR015421">
    <property type="entry name" value="PyrdxlP-dep_Trfase_major"/>
</dbReference>
<dbReference type="GO" id="GO:0019752">
    <property type="term" value="P:carboxylic acid metabolic process"/>
    <property type="evidence" value="ECO:0007669"/>
    <property type="project" value="InterPro"/>
</dbReference>
<keyword evidence="5 7" id="KW-0456">Lyase</keyword>
<dbReference type="Gene3D" id="3.40.640.10">
    <property type="entry name" value="Type I PLP-dependent aspartate aminotransferase-like (Major domain)"/>
    <property type="match status" value="1"/>
</dbReference>
<dbReference type="EMBL" id="VTUW01000017">
    <property type="protein sequence ID" value="KAA1189100.1"/>
    <property type="molecule type" value="Genomic_DNA"/>
</dbReference>
<dbReference type="GO" id="GO:0030170">
    <property type="term" value="F:pyridoxal phosphate binding"/>
    <property type="evidence" value="ECO:0007669"/>
    <property type="project" value="InterPro"/>
</dbReference>
<dbReference type="GO" id="GO:0005737">
    <property type="term" value="C:cytoplasm"/>
    <property type="evidence" value="ECO:0007669"/>
    <property type="project" value="TreeGrafter"/>
</dbReference>
<dbReference type="GO" id="GO:0016831">
    <property type="term" value="F:carboxy-lyase activity"/>
    <property type="evidence" value="ECO:0007669"/>
    <property type="project" value="UniProtKB-KW"/>
</dbReference>
<evidence type="ECO:0000256" key="7">
    <source>
        <dbReference type="RuleBase" id="RU000382"/>
    </source>
</evidence>
<evidence type="ECO:0000256" key="6">
    <source>
        <dbReference type="PIRSR" id="PIRSR602129-50"/>
    </source>
</evidence>
<evidence type="ECO:0000256" key="4">
    <source>
        <dbReference type="ARBA" id="ARBA00022898"/>
    </source>
</evidence>
<comment type="cofactor">
    <cofactor evidence="1 6 7">
        <name>pyridoxal 5'-phosphate</name>
        <dbReference type="ChEBI" id="CHEBI:597326"/>
    </cofactor>
</comment>
<gene>
    <name evidence="8" type="ORF">F0L16_10575</name>
</gene>
<dbReference type="STRING" id="880156.AM629_09030"/>
<proteinExistence type="inferred from homology"/>
<keyword evidence="3" id="KW-0210">Decarboxylase</keyword>
<dbReference type="Proteomes" id="UP000322184">
    <property type="component" value="Unassembled WGS sequence"/>
</dbReference>
<comment type="similarity">
    <text evidence="2 7">Belongs to the group II decarboxylase family.</text>
</comment>
<feature type="modified residue" description="N6-(pyridoxal phosphate)lysine" evidence="6">
    <location>
        <position position="314"/>
    </location>
</feature>
<keyword evidence="4 6" id="KW-0663">Pyridoxal phosphate</keyword>
<name>A0A5B0WPW1_9GAMM</name>
<keyword evidence="8" id="KW-0032">Aminotransferase</keyword>
<dbReference type="GO" id="GO:0008483">
    <property type="term" value="F:transaminase activity"/>
    <property type="evidence" value="ECO:0007669"/>
    <property type="project" value="UniProtKB-KW"/>
</dbReference>